<dbReference type="InterPro" id="IPR003488">
    <property type="entry name" value="DprA"/>
</dbReference>
<dbReference type="Pfam" id="PF02481">
    <property type="entry name" value="DNA_processg_A"/>
    <property type="match status" value="1"/>
</dbReference>
<feature type="domain" description="Smf/DprA SLOG" evidence="2">
    <location>
        <begin position="90"/>
        <end position="299"/>
    </location>
</feature>
<dbReference type="InterPro" id="IPR057666">
    <property type="entry name" value="DrpA_SLOG"/>
</dbReference>
<dbReference type="PANTHER" id="PTHR43022">
    <property type="entry name" value="PROTEIN SMF"/>
    <property type="match status" value="1"/>
</dbReference>
<comment type="caution">
    <text evidence="3">The sequence shown here is derived from an EMBL/GenBank/DDBJ whole genome shotgun (WGS) entry which is preliminary data.</text>
</comment>
<organism evidence="3 4">
    <name type="scientific">Brevibacterium salitolerans</name>
    <dbReference type="NCBI Taxonomy" id="1403566"/>
    <lineage>
        <taxon>Bacteria</taxon>
        <taxon>Bacillati</taxon>
        <taxon>Actinomycetota</taxon>
        <taxon>Actinomycetes</taxon>
        <taxon>Micrococcales</taxon>
        <taxon>Brevibacteriaceae</taxon>
        <taxon>Brevibacterium</taxon>
    </lineage>
</organism>
<dbReference type="PANTHER" id="PTHR43022:SF1">
    <property type="entry name" value="PROTEIN SMF"/>
    <property type="match status" value="1"/>
</dbReference>
<dbReference type="SUPFAM" id="SSF102405">
    <property type="entry name" value="MCP/YpsA-like"/>
    <property type="match status" value="1"/>
</dbReference>
<accession>A0ABN2WCT3</accession>
<sequence>MVALANYASDERTARVMLSMIVEPADANVGRLLRREGGIETLRLLDTDGPMPGVRPEEAAILHHRTQLVSSGADFDAVLRRALDGAYEPLIPGDAHWPVSVDALGDRAPYVLWAKGATSFLAVRQETRVTITGSRASTRYGDHVASELAHDASHAEQIVVSGGAYGIDGAAHRSALSSGGQTIAVMAGGPNRLYPAGHREMLEQVGDVGLLMSEMPPGSAPTRHRFLARGRLLAALSSTTVIVEAGARSGTLHVAREAHALGRGVGAVPGPVTSTASTGTHLLLSDGTAALVTGHHDLATLTSDRRRQAPARTTGLSAAHDLDAVDQNRPGRSF</sequence>
<evidence type="ECO:0000313" key="3">
    <source>
        <dbReference type="EMBL" id="GAA2089429.1"/>
    </source>
</evidence>
<evidence type="ECO:0000259" key="2">
    <source>
        <dbReference type="Pfam" id="PF02481"/>
    </source>
</evidence>
<evidence type="ECO:0000313" key="4">
    <source>
        <dbReference type="Proteomes" id="UP001500984"/>
    </source>
</evidence>
<keyword evidence="4" id="KW-1185">Reference proteome</keyword>
<dbReference type="Gene3D" id="3.40.50.450">
    <property type="match status" value="1"/>
</dbReference>
<dbReference type="Proteomes" id="UP001500984">
    <property type="component" value="Unassembled WGS sequence"/>
</dbReference>
<name>A0ABN2WCT3_9MICO</name>
<dbReference type="RefSeq" id="WP_344334863.1">
    <property type="nucleotide sequence ID" value="NZ_BAAAPZ010000002.1"/>
</dbReference>
<protein>
    <submittedName>
        <fullName evidence="3">DNA-processing protein DprA</fullName>
    </submittedName>
</protein>
<comment type="similarity">
    <text evidence="1">Belongs to the DprA/Smf family.</text>
</comment>
<dbReference type="EMBL" id="BAAAPZ010000002">
    <property type="protein sequence ID" value="GAA2089429.1"/>
    <property type="molecule type" value="Genomic_DNA"/>
</dbReference>
<reference evidence="3 4" key="1">
    <citation type="journal article" date="2019" name="Int. J. Syst. Evol. Microbiol.">
        <title>The Global Catalogue of Microorganisms (GCM) 10K type strain sequencing project: providing services to taxonomists for standard genome sequencing and annotation.</title>
        <authorList>
            <consortium name="The Broad Institute Genomics Platform"/>
            <consortium name="The Broad Institute Genome Sequencing Center for Infectious Disease"/>
            <person name="Wu L."/>
            <person name="Ma J."/>
        </authorList>
    </citation>
    <scope>NUCLEOTIDE SEQUENCE [LARGE SCALE GENOMIC DNA]</scope>
    <source>
        <strain evidence="3 4">JCM 15900</strain>
    </source>
</reference>
<gene>
    <name evidence="3" type="primary">dprA</name>
    <name evidence="3" type="ORF">GCM10009823_05200</name>
</gene>
<proteinExistence type="inferred from homology"/>
<evidence type="ECO:0000256" key="1">
    <source>
        <dbReference type="ARBA" id="ARBA00006525"/>
    </source>
</evidence>